<keyword evidence="2" id="KW-1185">Reference proteome</keyword>
<dbReference type="Gene3D" id="3.30.1310.10">
    <property type="entry name" value="Nucleoid-associated protein YbaB-like domain"/>
    <property type="match status" value="1"/>
</dbReference>
<name>A0A7K0DH47_9NOCA</name>
<reference evidence="1 2" key="1">
    <citation type="submission" date="2019-10" db="EMBL/GenBank/DDBJ databases">
        <title>Nocardia macrotermitis sp. nov. and Nocardia aurantia sp. nov., isolated from the gut of fungus growing-termite Macrotermes natalensis.</title>
        <authorList>
            <person name="Benndorf R."/>
            <person name="Schwitalla J."/>
            <person name="Martin K."/>
            <person name="De Beer W."/>
            <person name="Kaster A.-K."/>
            <person name="Vollmers J."/>
            <person name="Poulsen M."/>
            <person name="Beemelmanns C."/>
        </authorList>
    </citation>
    <scope>NUCLEOTIDE SEQUENCE [LARGE SCALE GENOMIC DNA]</scope>
    <source>
        <strain evidence="1 2">RB56</strain>
    </source>
</reference>
<proteinExistence type="predicted"/>
<dbReference type="EMBL" id="WEGI01000001">
    <property type="protein sequence ID" value="MQY25008.1"/>
    <property type="molecule type" value="Genomic_DNA"/>
</dbReference>
<dbReference type="InterPro" id="IPR036894">
    <property type="entry name" value="YbaB-like_sf"/>
</dbReference>
<protein>
    <recommendedName>
        <fullName evidence="3">YbaB/EbfC family DNA-binding protein</fullName>
    </recommendedName>
</protein>
<comment type="caution">
    <text evidence="1">The sequence shown here is derived from an EMBL/GenBank/DDBJ whole genome shotgun (WGS) entry which is preliminary data.</text>
</comment>
<dbReference type="InterPro" id="IPR004401">
    <property type="entry name" value="YbaB/EbfC"/>
</dbReference>
<dbReference type="AlphaFoldDB" id="A0A7K0DH47"/>
<gene>
    <name evidence="1" type="ORF">NRB56_05620</name>
</gene>
<organism evidence="1 2">
    <name type="scientific">Nocardia aurantia</name>
    <dbReference type="NCBI Taxonomy" id="2585199"/>
    <lineage>
        <taxon>Bacteria</taxon>
        <taxon>Bacillati</taxon>
        <taxon>Actinomycetota</taxon>
        <taxon>Actinomycetes</taxon>
        <taxon>Mycobacteriales</taxon>
        <taxon>Nocardiaceae</taxon>
        <taxon>Nocardia</taxon>
    </lineage>
</organism>
<accession>A0A7K0DH47</accession>
<evidence type="ECO:0008006" key="3">
    <source>
        <dbReference type="Google" id="ProtNLM"/>
    </source>
</evidence>
<evidence type="ECO:0000313" key="1">
    <source>
        <dbReference type="EMBL" id="MQY25008.1"/>
    </source>
</evidence>
<dbReference type="Proteomes" id="UP000431401">
    <property type="component" value="Unassembled WGS sequence"/>
</dbReference>
<dbReference type="GO" id="GO:0003677">
    <property type="term" value="F:DNA binding"/>
    <property type="evidence" value="ECO:0007669"/>
    <property type="project" value="InterPro"/>
</dbReference>
<sequence>MIESMDDLEGLVRRQLYRMQGFSEDVARVRAREVSEDGAIAVEVDGNGALRNLEFSGDISRMSPEEFERVLVDTANAAAQQAFARLSELITDFNGERSEQVGG</sequence>
<dbReference type="OrthoDB" id="4484388at2"/>
<dbReference type="SUPFAM" id="SSF82607">
    <property type="entry name" value="YbaB-like"/>
    <property type="match status" value="1"/>
</dbReference>
<evidence type="ECO:0000313" key="2">
    <source>
        <dbReference type="Proteomes" id="UP000431401"/>
    </source>
</evidence>
<dbReference type="Pfam" id="PF02575">
    <property type="entry name" value="YbaB_DNA_bd"/>
    <property type="match status" value="1"/>
</dbReference>